<dbReference type="Pfam" id="PF12833">
    <property type="entry name" value="HTH_18"/>
    <property type="match status" value="1"/>
</dbReference>
<dbReference type="InterPro" id="IPR009057">
    <property type="entry name" value="Homeodomain-like_sf"/>
</dbReference>
<dbReference type="InterPro" id="IPR018060">
    <property type="entry name" value="HTH_AraC"/>
</dbReference>
<evidence type="ECO:0000313" key="4">
    <source>
        <dbReference type="EMBL" id="NMF91866.1"/>
    </source>
</evidence>
<organism evidence="4 5">
    <name type="scientific">Aromatoleum buckelii</name>
    <dbReference type="NCBI Taxonomy" id="200254"/>
    <lineage>
        <taxon>Bacteria</taxon>
        <taxon>Pseudomonadati</taxon>
        <taxon>Pseudomonadota</taxon>
        <taxon>Betaproteobacteria</taxon>
        <taxon>Rhodocyclales</taxon>
        <taxon>Rhodocyclaceae</taxon>
        <taxon>Aromatoleum</taxon>
    </lineage>
</organism>
<evidence type="ECO:0000256" key="1">
    <source>
        <dbReference type="ARBA" id="ARBA00023015"/>
    </source>
</evidence>
<dbReference type="InterPro" id="IPR011051">
    <property type="entry name" value="RmlC_Cupin_sf"/>
</dbReference>
<dbReference type="SUPFAM" id="SSF46689">
    <property type="entry name" value="Homeodomain-like"/>
    <property type="match status" value="1"/>
</dbReference>
<keyword evidence="5" id="KW-1185">Reference proteome</keyword>
<evidence type="ECO:0000256" key="2">
    <source>
        <dbReference type="ARBA" id="ARBA00023163"/>
    </source>
</evidence>
<reference evidence="4" key="1">
    <citation type="submission" date="2019-12" db="EMBL/GenBank/DDBJ databases">
        <title>Comparative genomics gives insights into the taxonomy of the Azoarcus-Aromatoleum group and reveals separate origins of nif in the plant-associated Azoarcus and non-plant-associated Aromatoleum sub-groups.</title>
        <authorList>
            <person name="Lafos M."/>
            <person name="Maluk M."/>
            <person name="Batista M."/>
            <person name="Junghare M."/>
            <person name="Carmona M."/>
            <person name="Faoro H."/>
            <person name="Cruz L.M."/>
            <person name="Battistoni F."/>
            <person name="De Souza E."/>
            <person name="Pedrosa F."/>
            <person name="Chen W.-M."/>
            <person name="Poole P.S."/>
            <person name="Dixon R.A."/>
            <person name="James E.K."/>
        </authorList>
    </citation>
    <scope>NUCLEOTIDE SEQUENCE</scope>
    <source>
        <strain evidence="4">U120</strain>
    </source>
</reference>
<dbReference type="Gene3D" id="1.10.10.60">
    <property type="entry name" value="Homeodomain-like"/>
    <property type="match status" value="1"/>
</dbReference>
<feature type="domain" description="HTH araC/xylS-type" evidence="3">
    <location>
        <begin position="162"/>
        <end position="259"/>
    </location>
</feature>
<keyword evidence="2" id="KW-0804">Transcription</keyword>
<dbReference type="PANTHER" id="PTHR11019:SF199">
    <property type="entry name" value="HTH-TYPE TRANSCRIPTIONAL REGULATOR NIMR"/>
    <property type="match status" value="1"/>
</dbReference>
<comment type="caution">
    <text evidence="4">The sequence shown here is derived from an EMBL/GenBank/DDBJ whole genome shotgun (WGS) entry which is preliminary data.</text>
</comment>
<protein>
    <submittedName>
        <fullName evidence="4">Helix-turn-helix domain-containing protein</fullName>
    </submittedName>
</protein>
<accession>A0ABX1MX49</accession>
<dbReference type="CDD" id="cd06124">
    <property type="entry name" value="cupin_NimR-like_N"/>
    <property type="match status" value="1"/>
</dbReference>
<keyword evidence="1" id="KW-0805">Transcription regulation</keyword>
<dbReference type="RefSeq" id="WP_169197198.1">
    <property type="nucleotide sequence ID" value="NZ_WTVH02000008.1"/>
</dbReference>
<dbReference type="SUPFAM" id="SSF51182">
    <property type="entry name" value="RmlC-like cupins"/>
    <property type="match status" value="1"/>
</dbReference>
<proteinExistence type="predicted"/>
<evidence type="ECO:0000313" key="5">
    <source>
        <dbReference type="Proteomes" id="UP000601990"/>
    </source>
</evidence>
<dbReference type="SMART" id="SM00342">
    <property type="entry name" value="HTH_ARAC"/>
    <property type="match status" value="1"/>
</dbReference>
<dbReference type="PROSITE" id="PS01124">
    <property type="entry name" value="HTH_ARAC_FAMILY_2"/>
    <property type="match status" value="1"/>
</dbReference>
<dbReference type="EMBL" id="WTVH01000001">
    <property type="protein sequence ID" value="NMF91866.1"/>
    <property type="molecule type" value="Genomic_DNA"/>
</dbReference>
<name>A0ABX1MX49_9RHOO</name>
<sequence length="275" mass="30346">MSDLLDSLARFDPDELYSPAVALTVDIRDNSRELPVHRHRKGQLVLAARGSVTCEVPSGLWIVPPHGAVWIPGGMPHTNRVSLNGRICLLFVEPDAAALPASCCTLSVSPLLRELILRLVELPQSYSIDGPTGRLVAVLLDELVQMPAEQLHLPITAEPRLRRIADALMNDPSDRSTMAEWARRVSIGERTLARLIVGETGMTFGRWRQQLHIVIALQRLSAGMTVQVVAQDLGYESVSAFITMFKKVLGKPPARYLVERGESLRLRRATSESPP</sequence>
<evidence type="ECO:0000259" key="3">
    <source>
        <dbReference type="PROSITE" id="PS01124"/>
    </source>
</evidence>
<dbReference type="PANTHER" id="PTHR11019">
    <property type="entry name" value="HTH-TYPE TRANSCRIPTIONAL REGULATOR NIMR"/>
    <property type="match status" value="1"/>
</dbReference>
<gene>
    <name evidence="4" type="ORF">GO608_00785</name>
</gene>
<dbReference type="Proteomes" id="UP000601990">
    <property type="component" value="Unassembled WGS sequence"/>
</dbReference>